<feature type="transmembrane region" description="Helical" evidence="1">
    <location>
        <begin position="191"/>
        <end position="210"/>
    </location>
</feature>
<sequence>MTLSDAVAGAVAALRRRPADVLPFYLLGAAIPAIVRVLPFLGVAVAVVYLELSGRLDAALADLEPGALEPPDPEAEPAAFDAWAEEVVPLAEQLFPLEVQLLAAAVALGSIVLAVVLYGAVSAGQLSACYGRLRDDRGLAVGLAGAERFWLRFVGLYLLEIGAWIAVGAIGLAGAALIGGALAAATGTGAAAALVAIPALLAAAVAFAAIRAVFAFAPAAVVVDDAGVVGSLSATVGFLRRHPIAAGFYYVLAVGSTVALSALTSVFVVLEVPSIGALLTALVALPFLDLLKVGLYGGPTGRLSPPPAPERSFRSRFADGLRRGWAELLAFVRATPLLHAFVVAAAVGTFWAGWELAEPLVGTTETSIAARLEGHVPPTAAVEFFGNNWTVAYTTAFGGLALAVPAFVALAFNGLVMGVTARLEVELAELAAFVLPHGLLEVPAILVAGALGLWLGAVGWRRLRGRASRREVVDALERAFWVVVGLGIVLAVAGFVEGFVSPYYYEPFL</sequence>
<name>L9XYG8_9EURY</name>
<dbReference type="InterPro" id="IPR002798">
    <property type="entry name" value="SpoIIM-like"/>
</dbReference>
<dbReference type="Pfam" id="PF01944">
    <property type="entry name" value="SpoIIM"/>
    <property type="match status" value="1"/>
</dbReference>
<dbReference type="PATRIC" id="fig|1227498.3.peg.636"/>
<dbReference type="RefSeq" id="WP_008420388.1">
    <property type="nucleotide sequence ID" value="NZ_AOIA01000023.1"/>
</dbReference>
<evidence type="ECO:0000313" key="2">
    <source>
        <dbReference type="EMBL" id="ELY65638.1"/>
    </source>
</evidence>
<accession>L9XYG8</accession>
<evidence type="ECO:0000313" key="3">
    <source>
        <dbReference type="Proteomes" id="UP000011531"/>
    </source>
</evidence>
<organism evidence="2 3">
    <name type="scientific">Natronococcus jeotgali DSM 18795</name>
    <dbReference type="NCBI Taxonomy" id="1227498"/>
    <lineage>
        <taxon>Archaea</taxon>
        <taxon>Methanobacteriati</taxon>
        <taxon>Methanobacteriota</taxon>
        <taxon>Stenosarchaea group</taxon>
        <taxon>Halobacteria</taxon>
        <taxon>Halobacteriales</taxon>
        <taxon>Natrialbaceae</taxon>
        <taxon>Natronococcus</taxon>
    </lineage>
</organism>
<dbReference type="STRING" id="1227498.C492_03124"/>
<proteinExistence type="predicted"/>
<feature type="transmembrane region" description="Helical" evidence="1">
    <location>
        <begin position="391"/>
        <end position="412"/>
    </location>
</feature>
<dbReference type="EMBL" id="AOIA01000023">
    <property type="protein sequence ID" value="ELY65638.1"/>
    <property type="molecule type" value="Genomic_DNA"/>
</dbReference>
<dbReference type="Proteomes" id="UP000011531">
    <property type="component" value="Unassembled WGS sequence"/>
</dbReference>
<feature type="transmembrane region" description="Helical" evidence="1">
    <location>
        <begin position="246"/>
        <end position="269"/>
    </location>
</feature>
<dbReference type="OrthoDB" id="86288at2157"/>
<keyword evidence="1" id="KW-0812">Transmembrane</keyword>
<gene>
    <name evidence="2" type="ORF">C492_03124</name>
</gene>
<feature type="transmembrane region" description="Helical" evidence="1">
    <location>
        <begin position="24"/>
        <end position="50"/>
    </location>
</feature>
<reference evidence="2 3" key="1">
    <citation type="journal article" date="2014" name="PLoS Genet.">
        <title>Phylogenetically driven sequencing of extremely halophilic archaea reveals strategies for static and dynamic osmo-response.</title>
        <authorList>
            <person name="Becker E.A."/>
            <person name="Seitzer P.M."/>
            <person name="Tritt A."/>
            <person name="Larsen D."/>
            <person name="Krusor M."/>
            <person name="Yao A.I."/>
            <person name="Wu D."/>
            <person name="Madern D."/>
            <person name="Eisen J.A."/>
            <person name="Darling A.E."/>
            <person name="Facciotti M.T."/>
        </authorList>
    </citation>
    <scope>NUCLEOTIDE SEQUENCE [LARGE SCALE GENOMIC DNA]</scope>
    <source>
        <strain evidence="2 3">DSM 18795</strain>
    </source>
</reference>
<keyword evidence="1" id="KW-1133">Transmembrane helix</keyword>
<keyword evidence="1" id="KW-0472">Membrane</keyword>
<feature type="transmembrane region" description="Helical" evidence="1">
    <location>
        <begin position="442"/>
        <end position="460"/>
    </location>
</feature>
<comment type="caution">
    <text evidence="2">The sequence shown here is derived from an EMBL/GenBank/DDBJ whole genome shotgun (WGS) entry which is preliminary data.</text>
</comment>
<feature type="transmembrane region" description="Helical" evidence="1">
    <location>
        <begin position="99"/>
        <end position="118"/>
    </location>
</feature>
<evidence type="ECO:0008006" key="4">
    <source>
        <dbReference type="Google" id="ProtNLM"/>
    </source>
</evidence>
<protein>
    <recommendedName>
        <fullName evidence="4">Stage II sporulation protein M</fullName>
    </recommendedName>
</protein>
<dbReference type="PANTHER" id="PTHR35337">
    <property type="entry name" value="SLR1478 PROTEIN"/>
    <property type="match status" value="1"/>
</dbReference>
<dbReference type="AlphaFoldDB" id="L9XYG8"/>
<dbReference type="PANTHER" id="PTHR35337:SF1">
    <property type="entry name" value="SLR1478 PROTEIN"/>
    <property type="match status" value="1"/>
</dbReference>
<keyword evidence="3" id="KW-1185">Reference proteome</keyword>
<feature type="transmembrane region" description="Helical" evidence="1">
    <location>
        <begin position="275"/>
        <end position="295"/>
    </location>
</feature>
<feature type="transmembrane region" description="Helical" evidence="1">
    <location>
        <begin position="480"/>
        <end position="505"/>
    </location>
</feature>
<feature type="transmembrane region" description="Helical" evidence="1">
    <location>
        <begin position="164"/>
        <end position="184"/>
    </location>
</feature>
<evidence type="ECO:0000256" key="1">
    <source>
        <dbReference type="SAM" id="Phobius"/>
    </source>
</evidence>